<dbReference type="CDD" id="cd00448">
    <property type="entry name" value="YjgF_YER057c_UK114_family"/>
    <property type="match status" value="1"/>
</dbReference>
<dbReference type="SUPFAM" id="SSF55298">
    <property type="entry name" value="YjgF-like"/>
    <property type="match status" value="1"/>
</dbReference>
<sequence>FTDRHPARSTVQVAGLPRNAKVEIEAVAILGDIQDQ</sequence>
<organism evidence="4 5">
    <name type="scientific">Rotaria magnacalcarata</name>
    <dbReference type="NCBI Taxonomy" id="392030"/>
    <lineage>
        <taxon>Eukaryota</taxon>
        <taxon>Metazoa</taxon>
        <taxon>Spiralia</taxon>
        <taxon>Gnathifera</taxon>
        <taxon>Rotifera</taxon>
        <taxon>Eurotatoria</taxon>
        <taxon>Bdelloidea</taxon>
        <taxon>Philodinida</taxon>
        <taxon>Philodinidae</taxon>
        <taxon>Rotaria</taxon>
    </lineage>
</organism>
<name>A0A8S3CQ77_9BILA</name>
<dbReference type="Proteomes" id="UP000676336">
    <property type="component" value="Unassembled WGS sequence"/>
</dbReference>
<dbReference type="InterPro" id="IPR019897">
    <property type="entry name" value="RidA_CS"/>
</dbReference>
<comment type="caution">
    <text evidence="4">The sequence shown here is derived from an EMBL/GenBank/DDBJ whole genome shotgun (WGS) entry which is preliminary data.</text>
</comment>
<evidence type="ECO:0000256" key="1">
    <source>
        <dbReference type="ARBA" id="ARBA00010552"/>
    </source>
</evidence>
<evidence type="ECO:0000313" key="2">
    <source>
        <dbReference type="EMBL" id="CAF4483475.1"/>
    </source>
</evidence>
<dbReference type="InterPro" id="IPR035959">
    <property type="entry name" value="RutC-like_sf"/>
</dbReference>
<evidence type="ECO:0000313" key="5">
    <source>
        <dbReference type="Proteomes" id="UP000681720"/>
    </source>
</evidence>
<gene>
    <name evidence="2" type="ORF">BYL167_LOCUS35245</name>
    <name evidence="4" type="ORF">GIL414_LOCUS53248</name>
    <name evidence="3" type="ORF">SMN809_LOCUS41310</name>
</gene>
<comment type="similarity">
    <text evidence="1">Belongs to the RutC family.</text>
</comment>
<evidence type="ECO:0000313" key="3">
    <source>
        <dbReference type="EMBL" id="CAF4656093.1"/>
    </source>
</evidence>
<dbReference type="InterPro" id="IPR006175">
    <property type="entry name" value="YjgF/YER057c/UK114"/>
</dbReference>
<dbReference type="EMBL" id="CAJOBI010116199">
    <property type="protein sequence ID" value="CAF4656093.1"/>
    <property type="molecule type" value="Genomic_DNA"/>
</dbReference>
<feature type="non-terminal residue" evidence="4">
    <location>
        <position position="1"/>
    </location>
</feature>
<reference evidence="4" key="1">
    <citation type="submission" date="2021-02" db="EMBL/GenBank/DDBJ databases">
        <authorList>
            <person name="Nowell W R."/>
        </authorList>
    </citation>
    <scope>NUCLEOTIDE SEQUENCE</scope>
</reference>
<proteinExistence type="inferred from homology"/>
<dbReference type="EMBL" id="CAJOBH010073573">
    <property type="protein sequence ID" value="CAF4483475.1"/>
    <property type="molecule type" value="Genomic_DNA"/>
</dbReference>
<accession>A0A8S3CQ77</accession>
<dbReference type="Proteomes" id="UP000681967">
    <property type="component" value="Unassembled WGS sequence"/>
</dbReference>
<evidence type="ECO:0000313" key="4">
    <source>
        <dbReference type="EMBL" id="CAF4929811.1"/>
    </source>
</evidence>
<dbReference type="PROSITE" id="PS01094">
    <property type="entry name" value="UPF0076"/>
    <property type="match status" value="1"/>
</dbReference>
<dbReference type="EMBL" id="CAJOBJ010184270">
    <property type="protein sequence ID" value="CAF4929811.1"/>
    <property type="molecule type" value="Genomic_DNA"/>
</dbReference>
<dbReference type="AlphaFoldDB" id="A0A8S3CQ77"/>
<protein>
    <submittedName>
        <fullName evidence="4">Uncharacterized protein</fullName>
    </submittedName>
</protein>
<dbReference type="Proteomes" id="UP000681720">
    <property type="component" value="Unassembled WGS sequence"/>
</dbReference>
<dbReference type="Gene3D" id="3.30.1330.40">
    <property type="entry name" value="RutC-like"/>
    <property type="match status" value="1"/>
</dbReference>
<dbReference type="Pfam" id="PF01042">
    <property type="entry name" value="Ribonuc_L-PSP"/>
    <property type="match status" value="1"/>
</dbReference>